<gene>
    <name evidence="10" type="ORF">BLS_008130</name>
</gene>
<feature type="transmembrane region" description="Helical" evidence="8">
    <location>
        <begin position="49"/>
        <end position="68"/>
    </location>
</feature>
<keyword evidence="4 8" id="KW-0812">Transmembrane</keyword>
<protein>
    <recommendedName>
        <fullName evidence="9">Citrate transporter-like domain-containing protein</fullName>
    </recommendedName>
</protein>
<feature type="transmembrane region" description="Helical" evidence="8">
    <location>
        <begin position="266"/>
        <end position="286"/>
    </location>
</feature>
<feature type="transmembrane region" description="Helical" evidence="8">
    <location>
        <begin position="107"/>
        <end position="126"/>
    </location>
</feature>
<dbReference type="Pfam" id="PF03600">
    <property type="entry name" value="CitMHS"/>
    <property type="match status" value="1"/>
</dbReference>
<evidence type="ECO:0000256" key="1">
    <source>
        <dbReference type="ARBA" id="ARBA00004651"/>
    </source>
</evidence>
<feature type="transmembrane region" description="Helical" evidence="8">
    <location>
        <begin position="595"/>
        <end position="620"/>
    </location>
</feature>
<feature type="region of interest" description="Disordered" evidence="7">
    <location>
        <begin position="369"/>
        <end position="434"/>
    </location>
</feature>
<feature type="transmembrane region" description="Helical" evidence="8">
    <location>
        <begin position="337"/>
        <end position="356"/>
    </location>
</feature>
<accession>A0A8H3YM35</accession>
<feature type="transmembrane region" description="Helical" evidence="8">
    <location>
        <begin position="146"/>
        <end position="172"/>
    </location>
</feature>
<keyword evidence="2" id="KW-0813">Transport</keyword>
<feature type="transmembrane region" description="Helical" evidence="8">
    <location>
        <begin position="500"/>
        <end position="529"/>
    </location>
</feature>
<feature type="transmembrane region" description="Helical" evidence="8">
    <location>
        <begin position="311"/>
        <end position="331"/>
    </location>
</feature>
<evidence type="ECO:0000313" key="11">
    <source>
        <dbReference type="Proteomes" id="UP000433883"/>
    </source>
</evidence>
<dbReference type="Proteomes" id="UP000433883">
    <property type="component" value="Unassembled WGS sequence"/>
</dbReference>
<evidence type="ECO:0000313" key="10">
    <source>
        <dbReference type="EMBL" id="KAE9964703.1"/>
    </source>
</evidence>
<sequence length="663" mass="72130">MRLFEFPMKARVSTASSSDETTIEFVIIYTTVSGFMSDNGASQSHLNGHSGFLLAVFIIVSALVIWPIRIPIPKSIQRGGLSLAKAIRLIGSAEYERYENANLSFPISLQTAPVIGVILLLMTTTIHGSTIKLGIKGDENVKPYDVLVLFISLAYISIALDGTGALEAIAFWVSKRGGSSGRLLFLYLYAFFLVAGCIVGNDPLILSGTPFLAYLTSHTGLDPTAWVFGEFMAANTASAVLVSSNPTNILITGSFSLNYITEFTKWTILPSIVPAILNYPILLFMFRKKIPKTITPLTEDPWTKLRNRRGAIFFSSLMAVTLTVLVGTTFVPGGAVQVWMVTAPAGILALFFDMLCDLRFKKSQEDAIRRESTDPAADYPHSEKDHTADGKADFGASTGLSPSNTKSKQRESKGEETDIAPSTPDLAPKERSLKNSPTTLTSLLRSLSHRFPGTTRTVTRLPIALLPFAMCEFILVRGLQQRGWITVFARGFANACTSPAATVFFFGFVCAAFLCPLAGTNIGATIILVEILRDPAFRNSAAVQADPRILLGAIYAVALGSNLGAFSYTFAGSLAGLLWRDLLGDKGVKISQAQFAFVNLAPLIMQTGVGCAIILGQLYWTRVQTRTIGNQRNNTKRNRYSVESRQQQIPRNNPKEVLKLCEA</sequence>
<keyword evidence="3" id="KW-1003">Cell membrane</keyword>
<dbReference type="AlphaFoldDB" id="A0A8H3YM35"/>
<name>A0A8H3YM35_VENIN</name>
<organism evidence="10 11">
    <name type="scientific">Venturia inaequalis</name>
    <name type="common">Apple scab fungus</name>
    <dbReference type="NCBI Taxonomy" id="5025"/>
    <lineage>
        <taxon>Eukaryota</taxon>
        <taxon>Fungi</taxon>
        <taxon>Dikarya</taxon>
        <taxon>Ascomycota</taxon>
        <taxon>Pezizomycotina</taxon>
        <taxon>Dothideomycetes</taxon>
        <taxon>Pleosporomycetidae</taxon>
        <taxon>Venturiales</taxon>
        <taxon>Venturiaceae</taxon>
        <taxon>Venturia</taxon>
    </lineage>
</organism>
<proteinExistence type="predicted"/>
<evidence type="ECO:0000256" key="4">
    <source>
        <dbReference type="ARBA" id="ARBA00022692"/>
    </source>
</evidence>
<comment type="subcellular location">
    <subcellularLocation>
        <location evidence="1">Cell membrane</location>
        <topology evidence="1">Multi-pass membrane protein</topology>
    </subcellularLocation>
</comment>
<dbReference type="PANTHER" id="PTHR43302:SF5">
    <property type="entry name" value="TRANSPORTER ARSB-RELATED"/>
    <property type="match status" value="1"/>
</dbReference>
<dbReference type="GO" id="GO:0005886">
    <property type="term" value="C:plasma membrane"/>
    <property type="evidence" value="ECO:0007669"/>
    <property type="project" value="UniProtKB-SubCell"/>
</dbReference>
<dbReference type="EMBL" id="WNWQ01000675">
    <property type="protein sequence ID" value="KAE9964703.1"/>
    <property type="molecule type" value="Genomic_DNA"/>
</dbReference>
<evidence type="ECO:0000256" key="2">
    <source>
        <dbReference type="ARBA" id="ARBA00022448"/>
    </source>
</evidence>
<dbReference type="InterPro" id="IPR004680">
    <property type="entry name" value="Cit_transptr-like_dom"/>
</dbReference>
<feature type="domain" description="Citrate transporter-like" evidence="9">
    <location>
        <begin position="116"/>
        <end position="537"/>
    </location>
</feature>
<keyword evidence="5 8" id="KW-1133">Transmembrane helix</keyword>
<feature type="transmembrane region" description="Helical" evidence="8">
    <location>
        <begin position="184"/>
        <end position="206"/>
    </location>
</feature>
<evidence type="ECO:0000256" key="3">
    <source>
        <dbReference type="ARBA" id="ARBA00022475"/>
    </source>
</evidence>
<feature type="transmembrane region" description="Helical" evidence="8">
    <location>
        <begin position="461"/>
        <end position="480"/>
    </location>
</feature>
<evidence type="ECO:0000256" key="8">
    <source>
        <dbReference type="SAM" id="Phobius"/>
    </source>
</evidence>
<comment type="caution">
    <text evidence="10">The sequence shown here is derived from an EMBL/GenBank/DDBJ whole genome shotgun (WGS) entry which is preliminary data.</text>
</comment>
<evidence type="ECO:0000256" key="6">
    <source>
        <dbReference type="ARBA" id="ARBA00023136"/>
    </source>
</evidence>
<dbReference type="PANTHER" id="PTHR43302">
    <property type="entry name" value="TRANSPORTER ARSB-RELATED"/>
    <property type="match status" value="1"/>
</dbReference>
<dbReference type="GO" id="GO:0015105">
    <property type="term" value="F:arsenite transmembrane transporter activity"/>
    <property type="evidence" value="ECO:0007669"/>
    <property type="project" value="InterPro"/>
</dbReference>
<keyword evidence="6 8" id="KW-0472">Membrane</keyword>
<evidence type="ECO:0000256" key="5">
    <source>
        <dbReference type="ARBA" id="ARBA00022989"/>
    </source>
</evidence>
<evidence type="ECO:0000256" key="7">
    <source>
        <dbReference type="SAM" id="MobiDB-lite"/>
    </source>
</evidence>
<evidence type="ECO:0000259" key="9">
    <source>
        <dbReference type="Pfam" id="PF03600"/>
    </source>
</evidence>
<feature type="transmembrane region" description="Helical" evidence="8">
    <location>
        <begin position="549"/>
        <end position="575"/>
    </location>
</feature>
<reference evidence="10 11" key="1">
    <citation type="submission" date="2019-11" db="EMBL/GenBank/DDBJ databases">
        <title>Venturia inaequalis Genome Resource.</title>
        <authorList>
            <person name="Lichtner F.J."/>
        </authorList>
    </citation>
    <scope>NUCLEOTIDE SEQUENCE [LARGE SCALE GENOMIC DNA]</scope>
    <source>
        <strain evidence="10">Bline_iso_100314</strain>
    </source>
</reference>
<feature type="compositionally biased region" description="Basic and acidic residues" evidence="7">
    <location>
        <begin position="380"/>
        <end position="392"/>
    </location>
</feature>